<dbReference type="Gene3D" id="1.10.1670.10">
    <property type="entry name" value="Helix-hairpin-Helix base-excision DNA repair enzymes (C-terminal)"/>
    <property type="match status" value="1"/>
</dbReference>
<evidence type="ECO:0000259" key="9">
    <source>
        <dbReference type="PROSITE" id="PS50250"/>
    </source>
</evidence>
<dbReference type="SMART" id="SM00478">
    <property type="entry name" value="ENDO3c"/>
    <property type="match status" value="1"/>
</dbReference>
<name>A0AAF1BH38_9TREE</name>
<dbReference type="Pfam" id="PF07934">
    <property type="entry name" value="OGG_N"/>
    <property type="match status" value="1"/>
</dbReference>
<dbReference type="Gene3D" id="3.30.310.40">
    <property type="match status" value="1"/>
</dbReference>
<dbReference type="GeneID" id="87806473"/>
<evidence type="ECO:0000256" key="7">
    <source>
        <dbReference type="SAM" id="Coils"/>
    </source>
</evidence>
<keyword evidence="3 10" id="KW-0647">Proteasome</keyword>
<dbReference type="SMART" id="SM00088">
    <property type="entry name" value="PINT"/>
    <property type="match status" value="1"/>
</dbReference>
<dbReference type="Proteomes" id="UP000827549">
    <property type="component" value="Chromosome 2"/>
</dbReference>
<feature type="domain" description="PCI" evidence="9">
    <location>
        <begin position="185"/>
        <end position="354"/>
    </location>
</feature>
<dbReference type="InterPro" id="IPR045135">
    <property type="entry name" value="Rpn7_N"/>
</dbReference>
<dbReference type="InterPro" id="IPR036390">
    <property type="entry name" value="WH_DNA-bd_sf"/>
</dbReference>
<dbReference type="PROSITE" id="PS50250">
    <property type="entry name" value="PCI"/>
    <property type="match status" value="1"/>
</dbReference>
<dbReference type="Pfam" id="PF01399">
    <property type="entry name" value="PCI"/>
    <property type="match status" value="1"/>
</dbReference>
<dbReference type="CDD" id="cd00056">
    <property type="entry name" value="ENDO3c"/>
    <property type="match status" value="1"/>
</dbReference>
<feature type="region of interest" description="Disordered" evidence="8">
    <location>
        <begin position="698"/>
        <end position="757"/>
    </location>
</feature>
<dbReference type="EMBL" id="CP086715">
    <property type="protein sequence ID" value="WOO79707.1"/>
    <property type="molecule type" value="Genomic_DNA"/>
</dbReference>
<dbReference type="InterPro" id="IPR000717">
    <property type="entry name" value="PCI_dom"/>
</dbReference>
<dbReference type="InterPro" id="IPR011257">
    <property type="entry name" value="DNA_glycosylase"/>
</dbReference>
<dbReference type="RefSeq" id="XP_062625739.1">
    <property type="nucleotide sequence ID" value="XM_062769755.1"/>
</dbReference>
<dbReference type="SUPFAM" id="SSF48452">
    <property type="entry name" value="TPR-like"/>
    <property type="match status" value="1"/>
</dbReference>
<dbReference type="InterPro" id="IPR019585">
    <property type="entry name" value="Rpn7/CSN1"/>
</dbReference>
<dbReference type="GO" id="GO:0006285">
    <property type="term" value="P:base-excision repair, AP site formation"/>
    <property type="evidence" value="ECO:0007669"/>
    <property type="project" value="UniProtKB-ARBA"/>
</dbReference>
<dbReference type="GO" id="GO:0008534">
    <property type="term" value="F:oxidized purine nucleobase lesion DNA N-glycosylase activity"/>
    <property type="evidence" value="ECO:0007669"/>
    <property type="project" value="InterPro"/>
</dbReference>
<evidence type="ECO:0000256" key="1">
    <source>
        <dbReference type="ARBA" id="ARBA00022763"/>
    </source>
</evidence>
<keyword evidence="7" id="KW-0175">Coiled coil</keyword>
<evidence type="ECO:0000256" key="3">
    <source>
        <dbReference type="ARBA" id="ARBA00022942"/>
    </source>
</evidence>
<evidence type="ECO:0000256" key="6">
    <source>
        <dbReference type="ARBA" id="ARBA00093502"/>
    </source>
</evidence>
<dbReference type="InterPro" id="IPR003265">
    <property type="entry name" value="HhH-GPD_domain"/>
</dbReference>
<reference evidence="10" key="1">
    <citation type="submission" date="2023-10" db="EMBL/GenBank/DDBJ databases">
        <authorList>
            <person name="Noh H."/>
        </authorList>
    </citation>
    <scope>NUCLEOTIDE SEQUENCE</scope>
    <source>
        <strain evidence="10">DUCC4014</strain>
    </source>
</reference>
<dbReference type="AlphaFoldDB" id="A0AAF1BH38"/>
<dbReference type="Pfam" id="PF10602">
    <property type="entry name" value="RPN7"/>
    <property type="match status" value="1"/>
</dbReference>
<dbReference type="Gene3D" id="1.10.340.30">
    <property type="entry name" value="Hypothetical protein, domain 2"/>
    <property type="match status" value="1"/>
</dbReference>
<evidence type="ECO:0000256" key="2">
    <source>
        <dbReference type="ARBA" id="ARBA00022801"/>
    </source>
</evidence>
<evidence type="ECO:0000256" key="5">
    <source>
        <dbReference type="ARBA" id="ARBA00093435"/>
    </source>
</evidence>
<dbReference type="GO" id="GO:0006289">
    <property type="term" value="P:nucleotide-excision repair"/>
    <property type="evidence" value="ECO:0007669"/>
    <property type="project" value="InterPro"/>
</dbReference>
<evidence type="ECO:0000256" key="4">
    <source>
        <dbReference type="ARBA" id="ARBA00023204"/>
    </source>
</evidence>
<dbReference type="InterPro" id="IPR011990">
    <property type="entry name" value="TPR-like_helical_dom_sf"/>
</dbReference>
<accession>A0AAF1BH38</accession>
<dbReference type="InterPro" id="IPR023170">
    <property type="entry name" value="HhH_base_excis_C"/>
</dbReference>
<sequence>MADDSVPLPFPNLKVPQWHYQIVNVDRLRDEATTAFWAAVEADEMAPYIRSTGLKPPNAQLLATLEKKNAEELESIDTKLKDAEENLGESEVSELLRQKAMYLCRIGHKELAIPALETALEKTTGLGARIDLVLAIVRMGLFSSDAQLVISNIARAADLIDSGGDWDRRNRLKVYRALHLLSIRDFKQASDLLNDSLSTFTATELMEYEEFVALAVLASALGCDRKSLKAKILSSSEVNGCISTIPSLAALTDSLYKSSYAAFFVALAEVEQQYLIPNPILAPHARYYVREMRIKAYQQLLESYRSLTLERMSRSFGVSEAFMDRDLSRFIANGRLSCTIDKVSGVITTDKLSSHTKTAIYEQFLKQGDLLLSGGWSTLPIHPSNLSLVNTLPVGQSFLWHRHQLADATEEFSRTVDNPPRVVCLRQSPTSIYFTAIHPTNEATASDRESGLTRDWLSDYFQLSAYPDLPELFNDWRKRDPSFFGKAELGARAVGVRVLRQDPWECLLAFITSTNNHIPRITSLLHKFSVRFSPALLTLENPDGSGNETTYRLFPKPESLPLDGLEPQLRELGFGYRAPFIVSSLSTLRAANEDVADELERWRKLPEEDARAELLRLKGVGRKVADCVMLMCMDHPSLIPVDTHIYGIAARHPLFPPRLRKKTMSASLYQDIQTFLSEKWGPLGGWCQAVVFAADLREPTVQRPPPSEKSPTPANKKLKRERSATSDSLQVKLEEVELKRTRTRRSNKGVTESAMAK</sequence>
<feature type="coiled-coil region" evidence="7">
    <location>
        <begin position="66"/>
        <end position="93"/>
    </location>
</feature>
<dbReference type="SUPFAM" id="SSF55945">
    <property type="entry name" value="TATA-box binding protein-like"/>
    <property type="match status" value="1"/>
</dbReference>
<dbReference type="GO" id="GO:0008541">
    <property type="term" value="C:proteasome regulatory particle, lid subcomplex"/>
    <property type="evidence" value="ECO:0007669"/>
    <property type="project" value="UniProtKB-ARBA"/>
</dbReference>
<dbReference type="PANTHER" id="PTHR14145">
    <property type="entry name" value="26S PROTESOME SUBUNIT 6"/>
    <property type="match status" value="1"/>
</dbReference>
<keyword evidence="4" id="KW-0234">DNA repair</keyword>
<protein>
    <submittedName>
        <fullName evidence="10">26S proteasome non-ATPase regulatory subunit 6</fullName>
    </submittedName>
</protein>
<gene>
    <name evidence="10" type="primary">Psmd6</name>
    <name evidence="10" type="ORF">LOC62_02G003227</name>
</gene>
<evidence type="ECO:0000256" key="8">
    <source>
        <dbReference type="SAM" id="MobiDB-lite"/>
    </source>
</evidence>
<dbReference type="SUPFAM" id="SSF46785">
    <property type="entry name" value="Winged helix' DNA-binding domain"/>
    <property type="match status" value="1"/>
</dbReference>
<comment type="function">
    <text evidence="5">Component of the 19S cap proteasome complex which acts as a regulatory subunit of the 26S proteasome, involved in the ATP-dependent degradation of ubiquitinated proteins.</text>
</comment>
<organism evidence="10 11">
    <name type="scientific">Vanrija pseudolonga</name>
    <dbReference type="NCBI Taxonomy" id="143232"/>
    <lineage>
        <taxon>Eukaryota</taxon>
        <taxon>Fungi</taxon>
        <taxon>Dikarya</taxon>
        <taxon>Basidiomycota</taxon>
        <taxon>Agaricomycotina</taxon>
        <taxon>Tremellomycetes</taxon>
        <taxon>Trichosporonales</taxon>
        <taxon>Trichosporonaceae</taxon>
        <taxon>Vanrija</taxon>
    </lineage>
</organism>
<dbReference type="Gene3D" id="1.25.40.570">
    <property type="match status" value="1"/>
</dbReference>
<dbReference type="GO" id="GO:0003684">
    <property type="term" value="F:damaged DNA binding"/>
    <property type="evidence" value="ECO:0007669"/>
    <property type="project" value="InterPro"/>
</dbReference>
<dbReference type="SUPFAM" id="SSF48150">
    <property type="entry name" value="DNA-glycosylase"/>
    <property type="match status" value="1"/>
</dbReference>
<evidence type="ECO:0000313" key="10">
    <source>
        <dbReference type="EMBL" id="WOO79707.1"/>
    </source>
</evidence>
<dbReference type="GO" id="GO:0043161">
    <property type="term" value="P:proteasome-mediated ubiquitin-dependent protein catabolic process"/>
    <property type="evidence" value="ECO:0007669"/>
    <property type="project" value="TreeGrafter"/>
</dbReference>
<evidence type="ECO:0000313" key="11">
    <source>
        <dbReference type="Proteomes" id="UP000827549"/>
    </source>
</evidence>
<proteinExistence type="predicted"/>
<keyword evidence="11" id="KW-1185">Reference proteome</keyword>
<dbReference type="PANTHER" id="PTHR14145:SF1">
    <property type="entry name" value="26S PROTEASOME NON-ATPASE REGULATORY SUBUNIT 6"/>
    <property type="match status" value="1"/>
</dbReference>
<keyword evidence="2" id="KW-0378">Hydrolase</keyword>
<comment type="subunit">
    <text evidence="6">The 26S proteasome is composed of a core protease, known as the 20S proteasome, capped at one or both ends by the 19S regulatory complex (RC). The RC is composed of at least 18 different subunits in two subcomplexes, the base and the lid, which form the portions proximal and distal to the 20S proteolytic core, respectively. Component of the lid subcomplex of the 19S RC.</text>
</comment>
<dbReference type="FunFam" id="1.25.40.570:FF:000005">
    <property type="entry name" value="26S proteasome regulatory subunit N7"/>
    <property type="match status" value="1"/>
</dbReference>
<keyword evidence="1" id="KW-0227">DNA damage</keyword>
<dbReference type="InterPro" id="IPR012904">
    <property type="entry name" value="OGG_N"/>
</dbReference>